<dbReference type="EMBL" id="JAMBOL010000002">
    <property type="protein sequence ID" value="MCM3713322.1"/>
    <property type="molecule type" value="Genomic_DNA"/>
</dbReference>
<proteinExistence type="predicted"/>
<dbReference type="RefSeq" id="WP_251222128.1">
    <property type="nucleotide sequence ID" value="NZ_JAMBOL010000002.1"/>
</dbReference>
<protein>
    <submittedName>
        <fullName evidence="2">Transglycosylase domain-containing protein</fullName>
    </submittedName>
</protein>
<dbReference type="InterPro" id="IPR036950">
    <property type="entry name" value="PBP_transglycosylase"/>
</dbReference>
<sequence length="239" mass="26419">MRLRSRSAVGYGKKTGLFLTLFAALGIAMNGSTIYGFDEKKEKDEDAVLYYSSSTIHKITEAQTSHQDDPSAFFPVTADGYQEGIETYLQAATENMMHSQKNFLVEDYLFLYTESEASKRELLDQYLKSIQSGSEVWCILTAADTYLGKEVRELTVEETAMLVGHVIADGEQPMPAAENSYASEPTNAGFRFGGVEPISNVQQISSMAEAETMKKLTAPLTFPQTDVPFPAKRSTLDTL</sequence>
<keyword evidence="3" id="KW-1185">Reference proteome</keyword>
<dbReference type="Gene3D" id="1.10.3810.10">
    <property type="entry name" value="Biosynthetic peptidoglycan transglycosylase-like"/>
    <property type="match status" value="1"/>
</dbReference>
<evidence type="ECO:0000313" key="2">
    <source>
        <dbReference type="EMBL" id="MCM3713322.1"/>
    </source>
</evidence>
<dbReference type="InterPro" id="IPR023346">
    <property type="entry name" value="Lysozyme-like_dom_sf"/>
</dbReference>
<gene>
    <name evidence="2" type="ORF">M3202_04430</name>
</gene>
<evidence type="ECO:0000313" key="3">
    <source>
        <dbReference type="Proteomes" id="UP001139179"/>
    </source>
</evidence>
<dbReference type="AlphaFoldDB" id="A0A9X2DQ46"/>
<feature type="domain" description="Glycosyl transferase family 51" evidence="1">
    <location>
        <begin position="105"/>
        <end position="166"/>
    </location>
</feature>
<accession>A0A9X2DQ46</accession>
<dbReference type="InterPro" id="IPR001264">
    <property type="entry name" value="Glyco_trans_51"/>
</dbReference>
<reference evidence="2" key="1">
    <citation type="submission" date="2022-05" db="EMBL/GenBank/DDBJ databases">
        <title>Comparative Genomics of Spacecraft Associated Microbes.</title>
        <authorList>
            <person name="Tran M.T."/>
            <person name="Wright A."/>
            <person name="Seuylemezian A."/>
            <person name="Eisen J."/>
            <person name="Coil D."/>
        </authorList>
    </citation>
    <scope>NUCLEOTIDE SEQUENCE</scope>
    <source>
        <strain evidence="2">214.1.1</strain>
    </source>
</reference>
<dbReference type="SUPFAM" id="SSF53955">
    <property type="entry name" value="Lysozyme-like"/>
    <property type="match status" value="1"/>
</dbReference>
<dbReference type="Pfam" id="PF00912">
    <property type="entry name" value="Transgly"/>
    <property type="match status" value="1"/>
</dbReference>
<evidence type="ECO:0000259" key="1">
    <source>
        <dbReference type="Pfam" id="PF00912"/>
    </source>
</evidence>
<dbReference type="Proteomes" id="UP001139179">
    <property type="component" value="Unassembled WGS sequence"/>
</dbReference>
<name>A0A9X2DQ46_9BACI</name>
<comment type="caution">
    <text evidence="2">The sequence shown here is derived from an EMBL/GenBank/DDBJ whole genome shotgun (WGS) entry which is preliminary data.</text>
</comment>
<organism evidence="2 3">
    <name type="scientific">Halalkalibacter oceani</name>
    <dbReference type="NCBI Taxonomy" id="1653776"/>
    <lineage>
        <taxon>Bacteria</taxon>
        <taxon>Bacillati</taxon>
        <taxon>Bacillota</taxon>
        <taxon>Bacilli</taxon>
        <taxon>Bacillales</taxon>
        <taxon>Bacillaceae</taxon>
        <taxon>Halalkalibacter</taxon>
    </lineage>
</organism>